<feature type="compositionally biased region" description="Polar residues" evidence="2">
    <location>
        <begin position="153"/>
        <end position="166"/>
    </location>
</feature>
<dbReference type="EMBL" id="GL349470">
    <property type="protein sequence ID" value="KNC51850.1"/>
    <property type="molecule type" value="Genomic_DNA"/>
</dbReference>
<name>A0A0L0DHZ4_THETB</name>
<organism evidence="3 4">
    <name type="scientific">Thecamonas trahens ATCC 50062</name>
    <dbReference type="NCBI Taxonomy" id="461836"/>
    <lineage>
        <taxon>Eukaryota</taxon>
        <taxon>Apusozoa</taxon>
        <taxon>Apusomonadida</taxon>
        <taxon>Apusomonadidae</taxon>
        <taxon>Thecamonas</taxon>
    </lineage>
</organism>
<evidence type="ECO:0008006" key="5">
    <source>
        <dbReference type="Google" id="ProtNLM"/>
    </source>
</evidence>
<feature type="coiled-coil region" evidence="1">
    <location>
        <begin position="77"/>
        <end position="104"/>
    </location>
</feature>
<feature type="region of interest" description="Disordered" evidence="2">
    <location>
        <begin position="1"/>
        <end position="42"/>
    </location>
</feature>
<dbReference type="GeneID" id="25570031"/>
<reference evidence="3 4" key="1">
    <citation type="submission" date="2010-05" db="EMBL/GenBank/DDBJ databases">
        <title>The Genome Sequence of Thecamonas trahens ATCC 50062.</title>
        <authorList>
            <consortium name="The Broad Institute Genome Sequencing Platform"/>
            <person name="Russ C."/>
            <person name="Cuomo C."/>
            <person name="Shea T."/>
            <person name="Young S.K."/>
            <person name="Zeng Q."/>
            <person name="Koehrsen M."/>
            <person name="Haas B."/>
            <person name="Borodovsky M."/>
            <person name="Guigo R."/>
            <person name="Alvarado L."/>
            <person name="Berlin A."/>
            <person name="Bochicchio J."/>
            <person name="Borenstein D."/>
            <person name="Chapman S."/>
            <person name="Chen Z."/>
            <person name="Freedman E."/>
            <person name="Gellesch M."/>
            <person name="Goldberg J."/>
            <person name="Griggs A."/>
            <person name="Gujja S."/>
            <person name="Heilman E."/>
            <person name="Heiman D."/>
            <person name="Hepburn T."/>
            <person name="Howarth C."/>
            <person name="Jen D."/>
            <person name="Larson L."/>
            <person name="Mehta T."/>
            <person name="Park D."/>
            <person name="Pearson M."/>
            <person name="Roberts A."/>
            <person name="Saif S."/>
            <person name="Shenoy N."/>
            <person name="Sisk P."/>
            <person name="Stolte C."/>
            <person name="Sykes S."/>
            <person name="Thomson T."/>
            <person name="Walk T."/>
            <person name="White J."/>
            <person name="Yandava C."/>
            <person name="Burger G."/>
            <person name="Gray M.W."/>
            <person name="Holland P.W.H."/>
            <person name="King N."/>
            <person name="Lang F.B.F."/>
            <person name="Roger A.J."/>
            <person name="Ruiz-Trillo I."/>
            <person name="Lander E."/>
            <person name="Nusbaum C."/>
        </authorList>
    </citation>
    <scope>NUCLEOTIDE SEQUENCE [LARGE SCALE GENOMIC DNA]</scope>
    <source>
        <strain evidence="3 4">ATCC 50062</strain>
    </source>
</reference>
<accession>A0A0L0DHZ4</accession>
<feature type="region of interest" description="Disordered" evidence="2">
    <location>
        <begin position="293"/>
        <end position="347"/>
    </location>
</feature>
<feature type="compositionally biased region" description="Polar residues" evidence="2">
    <location>
        <begin position="23"/>
        <end position="35"/>
    </location>
</feature>
<evidence type="ECO:0000313" key="3">
    <source>
        <dbReference type="EMBL" id="KNC51850.1"/>
    </source>
</evidence>
<feature type="compositionally biased region" description="Low complexity" evidence="2">
    <location>
        <begin position="335"/>
        <end position="347"/>
    </location>
</feature>
<feature type="compositionally biased region" description="Low complexity" evidence="2">
    <location>
        <begin position="382"/>
        <end position="391"/>
    </location>
</feature>
<keyword evidence="1" id="KW-0175">Coiled coil</keyword>
<gene>
    <name evidence="3" type="ORF">AMSG_12116</name>
</gene>
<sequence>MSLQAHSRKRKSSSSTRRAGRTNHSGSGSKGGTEQQRLRSKKLRAQMKELFNTLGSVLGLHPKETVKVIVSTAIDTVEEQSSRIKELESALAAANARIERLGGGSAADSITLDSLRMDPSTNMLGMAGGVGSVSGVGGERTTPYASVSPEPCSPTTPHSLASTTSVDRAMSSGKGSTPPTHAAADRSLAPMGAASPTSPPSSSTVNPQQVFSSFSLPMDIPGFQLQMDESGLRVGAATETKPGAAATSYTPEQILELHKLHSLHQLQRLQLLQHQMQVQQQYELAQKMKAKQAASVPAGDPTGGGRNESAAGADGSLSVKERLSRRRRRRHSRSQSRSGVSTPSVSISASLSEGSWSDSLAGVFSSSISASLSRSDEEDNDGYSYYSYGESSADEGGADGHSKPTGSLDETGPSITAKSSSGAASTARVSHTSRKSSRSKSHRALPKLPPHAAAAAAAINSGFVAEVKSKSKA</sequence>
<dbReference type="AlphaFoldDB" id="A0A0L0DHZ4"/>
<dbReference type="RefSeq" id="XP_013755774.1">
    <property type="nucleotide sequence ID" value="XM_013900320.1"/>
</dbReference>
<feature type="compositionally biased region" description="Basic residues" evidence="2">
    <location>
        <begin position="1"/>
        <end position="12"/>
    </location>
</feature>
<keyword evidence="4" id="KW-1185">Reference proteome</keyword>
<feature type="compositionally biased region" description="Basic residues" evidence="2">
    <location>
        <begin position="431"/>
        <end position="445"/>
    </location>
</feature>
<feature type="region of interest" description="Disordered" evidence="2">
    <location>
        <begin position="135"/>
        <end position="184"/>
    </location>
</feature>
<feature type="compositionally biased region" description="Low complexity" evidence="2">
    <location>
        <begin position="414"/>
        <end position="427"/>
    </location>
</feature>
<evidence type="ECO:0000256" key="1">
    <source>
        <dbReference type="SAM" id="Coils"/>
    </source>
</evidence>
<evidence type="ECO:0000313" key="4">
    <source>
        <dbReference type="Proteomes" id="UP000054408"/>
    </source>
</evidence>
<dbReference type="Proteomes" id="UP000054408">
    <property type="component" value="Unassembled WGS sequence"/>
</dbReference>
<protein>
    <recommendedName>
        <fullName evidence="5">BHLH domain-containing protein</fullName>
    </recommendedName>
</protein>
<feature type="region of interest" description="Disordered" evidence="2">
    <location>
        <begin position="369"/>
        <end position="452"/>
    </location>
</feature>
<proteinExistence type="predicted"/>
<feature type="compositionally biased region" description="Basic residues" evidence="2">
    <location>
        <begin position="323"/>
        <end position="334"/>
    </location>
</feature>
<evidence type="ECO:0000256" key="2">
    <source>
        <dbReference type="SAM" id="MobiDB-lite"/>
    </source>
</evidence>